<name>A0A8S4NV99_OWEFU</name>
<feature type="non-terminal residue" evidence="2">
    <location>
        <position position="2242"/>
    </location>
</feature>
<accession>A0A8S4NV99</accession>
<keyword evidence="3" id="KW-1185">Reference proteome</keyword>
<protein>
    <submittedName>
        <fullName evidence="2">Uncharacterized protein</fullName>
    </submittedName>
</protein>
<dbReference type="EMBL" id="CAIIXF020000005">
    <property type="protein sequence ID" value="CAH1784019.1"/>
    <property type="molecule type" value="Genomic_DNA"/>
</dbReference>
<feature type="region of interest" description="Disordered" evidence="1">
    <location>
        <begin position="1019"/>
        <end position="1078"/>
    </location>
</feature>
<feature type="region of interest" description="Disordered" evidence="1">
    <location>
        <begin position="1499"/>
        <end position="1540"/>
    </location>
</feature>
<feature type="region of interest" description="Disordered" evidence="1">
    <location>
        <begin position="905"/>
        <end position="980"/>
    </location>
</feature>
<proteinExistence type="predicted"/>
<gene>
    <name evidence="2" type="ORF">OFUS_LOCUS10286</name>
</gene>
<feature type="region of interest" description="Disordered" evidence="1">
    <location>
        <begin position="2072"/>
        <end position="2165"/>
    </location>
</feature>
<feature type="region of interest" description="Disordered" evidence="1">
    <location>
        <begin position="1559"/>
        <end position="1710"/>
    </location>
</feature>
<organism evidence="2 3">
    <name type="scientific">Owenia fusiformis</name>
    <name type="common">Polychaete worm</name>
    <dbReference type="NCBI Taxonomy" id="6347"/>
    <lineage>
        <taxon>Eukaryota</taxon>
        <taxon>Metazoa</taxon>
        <taxon>Spiralia</taxon>
        <taxon>Lophotrochozoa</taxon>
        <taxon>Annelida</taxon>
        <taxon>Polychaeta</taxon>
        <taxon>Sedentaria</taxon>
        <taxon>Canalipalpata</taxon>
        <taxon>Sabellida</taxon>
        <taxon>Oweniida</taxon>
        <taxon>Oweniidae</taxon>
        <taxon>Owenia</taxon>
    </lineage>
</organism>
<feature type="compositionally biased region" description="Basic and acidic residues" evidence="1">
    <location>
        <begin position="1598"/>
        <end position="1632"/>
    </location>
</feature>
<dbReference type="Proteomes" id="UP000749559">
    <property type="component" value="Unassembled WGS sequence"/>
</dbReference>
<evidence type="ECO:0000313" key="2">
    <source>
        <dbReference type="EMBL" id="CAH1784019.1"/>
    </source>
</evidence>
<comment type="caution">
    <text evidence="2">The sequence shown here is derived from an EMBL/GenBank/DDBJ whole genome shotgun (WGS) entry which is preliminary data.</text>
</comment>
<evidence type="ECO:0000313" key="3">
    <source>
        <dbReference type="Proteomes" id="UP000749559"/>
    </source>
</evidence>
<feature type="compositionally biased region" description="Polar residues" evidence="1">
    <location>
        <begin position="2143"/>
        <end position="2153"/>
    </location>
</feature>
<evidence type="ECO:0000256" key="1">
    <source>
        <dbReference type="SAM" id="MobiDB-lite"/>
    </source>
</evidence>
<sequence>MPDMPNNHHELPSPTIKQVELSHGFITSNGNTHKFDCDSPTSVLTQITCSTIEVNVTSAFHEQVSSQESAPSETLGENKVRNLSLNSSQHGHNAVTSEPGVTDQELPTNAVPLKGSMNSREEAMKSSFIDILKGYEKLHPDIAGPEVQTPTQAINKDWKAPGEISAPSNLISINELSTKQTYISTVKGQSDTEHDRARDQSIAINSRGHDNQILELTDSKLGIQNMTLPSVSTSVFDTENIDRTVPSSVEPQPEVPVSKSKQVKSSILELFLGNQNEVSAATIPKSSPSRQVEAIQTSLLSPVPQTSADPLNPDLDSIFGFEDASQNRLAARFIQAMDDLGDPELHLDITDQSNSHDGTEINKFQTGISSGEFLIPDKTVHIVSSISGTNMQDMFPHGSSSTNELVSGTTGLTPVNMSHSDINYSDYHIESKSVSNASLTACKTTCAIEPASVNSSCINTVLQGQAATQHNEILEIKTDTFKAGNETIGIYPHKCLPNETQLNTECQVGVDSVVGVVPNKEFNQITSSYSDKIIRDVDVTWEYLSDDADIDSCVKRSQPDSTLFHEVNVSSSSDTASEVNTTIDGIPNKNTKYTVYRKNASRKDNTIAAKSSLTVQTQLDSGKNSSNVRPCEMNSASKQIMTYESNLSPNTSTQHKLISSTMPYKNSTNYLKENENIQCSLADKSLFKQGSTGMLESHSSQCKTGNKLEHEKTGLLIKSKSEKGSSEISKLSSDSITLEATNVTSTNTISKNLESSENSRGQSYLQDQYEKHGNDTHVHTVTNIENGNYMSYLGIQAHTDQDLNIPQPITCSNISHSDIATKVYCNPDKSDSIQVEIQTAYGPCPDITSTNTLNCGEQDTCSLIAGIDSGSEQVKPSERLIEVGRPLIKDISSTDDDNDEILIASDRQSNMGRKKPKRRAKSDNVASDAEIDNNVVFQKTSEHRESENNTNSSPLTSGLKDIPKVASFDPPARSGASDIPSLLPNDASVLSIQPGSQPDIGSNIAIDMSNKELQSNGKNAHAITPDVDGATLVSDNDIQRGNSDERENSETSLDDILLGPEYQDDTYGASDDSSDLSLSDIEQNNNTLDALEELDEPEEDLNISIGMPYKDISLTQLESVEKTEESIELENSNKAPAGTDTLRDKLPESNLDSDNIQESKIFNEDQTKELPLPDIPKDESTKETIDNGSASQVPQIDKVDGAENRTNTVQNVESTNAFHETDIDIATSQSSDQIEKEIFISEDRTEDYHGISGLLIAGTSTPVKSATSKDVMQVRTTSIDSGDESLPNSYSEQNSDYDGYYSDEMYDNVPCGNDPRYSTFSNLSELEFGQDESNSVSTPHNDQENGEVKTIDDTEAVQHDNVIHRRTHIETQQSVVSSTGESECDSDLINEALDEAFDMLDENPSPSINDTESFENFEIYVPPRDDSDEDGEDFEDNEMVVYGDYELGDNESCVRNCHILYVIPEEESEQVDVMVAIEGEQTEPLEEFAKKLIENVQRKLSEEDDVPVNPENMESPDDHRISNFEEQDQGDIVFKDDNAPRKDVFEKDNDTAMSTLAANKEVSSNTVDSKEELDNSNFQRKLSEEDDIPVNPENMESLDEHRVSNFEEQDQGEKVFEDDNAPGKDVFEKDNDTAMSPLAANKEVSSNTVDSKEELDNSNVQRKLSEEDDVPVNPENMESLDEHRVSSFEEQDWGEKVFEDDNAPGKDVFEKDNDTAMSTLAANKEVSSNTVDSKEELDNSNAFSPIAAVDQHAIDNYDNVTIDSHIPTVHLDETGNNVAEPEQIEHSKTLTYSIEDVQDPTTIEKEVIETKEIIVERTEEVTTQENVTLDLNNSKEIETAIVITEKEKNDTSEQQNNSEEHDPVITTMISKEIETIQESGEVEVIGNMSTETTGSTEISEINIEELETKPDDDTNVPVYEVPPRSQDVLDEELQVDDSPTVSSESINMETVSAQGSENVINLDEQAQADNLLDEIQSEYPSVKIPEITVEEHSISKFANSDIVSQNEETVLSLGNDVDDQKEKKNDPRLEVIVATQAIEDDNQNEVTTNESVPGKSVIKPPIAPKPISFKAVSETSNDKETPSLDLNPSSDTIMPIDIENDLDNDPVVPVKPKVGPPVPPKPPSHKRPLGRSLQQARGPWTRSEPNLITSNTDIDIEPDPKSASKESLNMTLKKTTESVTVQPYDERGSKISLARETLELTTSDIKAVSAFMENNCRTMPTHQRNMRLAQMRANNVINAIIT</sequence>
<feature type="compositionally biased region" description="Basic and acidic residues" evidence="1">
    <location>
        <begin position="1680"/>
        <end position="1710"/>
    </location>
</feature>
<feature type="compositionally biased region" description="Basic and acidic residues" evidence="1">
    <location>
        <begin position="1175"/>
        <end position="1185"/>
    </location>
</feature>
<feature type="region of interest" description="Disordered" evidence="1">
    <location>
        <begin position="89"/>
        <end position="114"/>
    </location>
</feature>
<feature type="region of interest" description="Disordered" evidence="1">
    <location>
        <begin position="1123"/>
        <end position="1193"/>
    </location>
</feature>
<feature type="compositionally biased region" description="Polar residues" evidence="1">
    <location>
        <begin position="1150"/>
        <end position="1160"/>
    </location>
</feature>
<reference evidence="2" key="1">
    <citation type="submission" date="2022-03" db="EMBL/GenBank/DDBJ databases">
        <authorList>
            <person name="Martin C."/>
        </authorList>
    </citation>
    <scope>NUCLEOTIDE SEQUENCE</scope>
</reference>